<organism evidence="5 6">
    <name type="scientific">Actinomadura pelletieri DSM 43383</name>
    <dbReference type="NCBI Taxonomy" id="1120940"/>
    <lineage>
        <taxon>Bacteria</taxon>
        <taxon>Bacillati</taxon>
        <taxon>Actinomycetota</taxon>
        <taxon>Actinomycetes</taxon>
        <taxon>Streptosporangiales</taxon>
        <taxon>Thermomonosporaceae</taxon>
        <taxon>Actinomadura</taxon>
    </lineage>
</organism>
<dbReference type="Pfam" id="PF00196">
    <property type="entry name" value="GerE"/>
    <property type="match status" value="1"/>
</dbReference>
<dbReference type="InterPro" id="IPR016032">
    <property type="entry name" value="Sig_transdc_resp-reg_C-effctor"/>
</dbReference>
<dbReference type="RefSeq" id="WP_121437993.1">
    <property type="nucleotide sequence ID" value="NZ_RBWU01000007.1"/>
</dbReference>
<dbReference type="InterPro" id="IPR003593">
    <property type="entry name" value="AAA+_ATPase"/>
</dbReference>
<dbReference type="GO" id="GO:0005524">
    <property type="term" value="F:ATP binding"/>
    <property type="evidence" value="ECO:0007669"/>
    <property type="project" value="UniProtKB-KW"/>
</dbReference>
<dbReference type="SMART" id="SM00421">
    <property type="entry name" value="HTH_LUXR"/>
    <property type="match status" value="1"/>
</dbReference>
<dbReference type="GO" id="GO:0005737">
    <property type="term" value="C:cytoplasm"/>
    <property type="evidence" value="ECO:0007669"/>
    <property type="project" value="TreeGrafter"/>
</dbReference>
<dbReference type="InterPro" id="IPR041664">
    <property type="entry name" value="AAA_16"/>
</dbReference>
<evidence type="ECO:0000313" key="5">
    <source>
        <dbReference type="EMBL" id="RKS69113.1"/>
    </source>
</evidence>
<dbReference type="EMBL" id="RBWU01000007">
    <property type="protein sequence ID" value="RKS69113.1"/>
    <property type="molecule type" value="Genomic_DNA"/>
</dbReference>
<dbReference type="PROSITE" id="PS00622">
    <property type="entry name" value="HTH_LUXR_1"/>
    <property type="match status" value="1"/>
</dbReference>
<dbReference type="SMART" id="SM00382">
    <property type="entry name" value="AAA"/>
    <property type="match status" value="1"/>
</dbReference>
<dbReference type="CDD" id="cd06170">
    <property type="entry name" value="LuxR_C_like"/>
    <property type="match status" value="1"/>
</dbReference>
<dbReference type="GO" id="GO:0003677">
    <property type="term" value="F:DNA binding"/>
    <property type="evidence" value="ECO:0007669"/>
    <property type="project" value="InterPro"/>
</dbReference>
<accession>A0A495QBR0</accession>
<evidence type="ECO:0000256" key="3">
    <source>
        <dbReference type="SAM" id="MobiDB-lite"/>
    </source>
</evidence>
<feature type="compositionally biased region" description="Low complexity" evidence="3">
    <location>
        <begin position="139"/>
        <end position="156"/>
    </location>
</feature>
<dbReference type="Pfam" id="PF13191">
    <property type="entry name" value="AAA_16"/>
    <property type="match status" value="1"/>
</dbReference>
<dbReference type="SUPFAM" id="SSF46894">
    <property type="entry name" value="C-terminal effector domain of the bipartite response regulators"/>
    <property type="match status" value="1"/>
</dbReference>
<dbReference type="Proteomes" id="UP000274601">
    <property type="component" value="Unassembled WGS sequence"/>
</dbReference>
<dbReference type="PROSITE" id="PS50043">
    <property type="entry name" value="HTH_LUXR_2"/>
    <property type="match status" value="1"/>
</dbReference>
<feature type="region of interest" description="Disordered" evidence="3">
    <location>
        <begin position="124"/>
        <end position="159"/>
    </location>
</feature>
<dbReference type="InterPro" id="IPR027417">
    <property type="entry name" value="P-loop_NTPase"/>
</dbReference>
<dbReference type="Gene3D" id="1.10.10.10">
    <property type="entry name" value="Winged helix-like DNA-binding domain superfamily/Winged helix DNA-binding domain"/>
    <property type="match status" value="1"/>
</dbReference>
<dbReference type="GO" id="GO:0006355">
    <property type="term" value="P:regulation of DNA-templated transcription"/>
    <property type="evidence" value="ECO:0007669"/>
    <property type="project" value="InterPro"/>
</dbReference>
<feature type="compositionally biased region" description="Basic and acidic residues" evidence="3">
    <location>
        <begin position="124"/>
        <end position="135"/>
    </location>
</feature>
<evidence type="ECO:0000256" key="2">
    <source>
        <dbReference type="ARBA" id="ARBA00022840"/>
    </source>
</evidence>
<dbReference type="AlphaFoldDB" id="A0A495QBR0"/>
<dbReference type="SUPFAM" id="SSF48452">
    <property type="entry name" value="TPR-like"/>
    <property type="match status" value="1"/>
</dbReference>
<name>A0A495QBR0_9ACTN</name>
<evidence type="ECO:0000256" key="1">
    <source>
        <dbReference type="ARBA" id="ARBA00022741"/>
    </source>
</evidence>
<dbReference type="InterPro" id="IPR011990">
    <property type="entry name" value="TPR-like_helical_dom_sf"/>
</dbReference>
<dbReference type="InterPro" id="IPR000792">
    <property type="entry name" value="Tscrpt_reg_LuxR_C"/>
</dbReference>
<dbReference type="SUPFAM" id="SSF52540">
    <property type="entry name" value="P-loop containing nucleoside triphosphate hydrolases"/>
    <property type="match status" value="1"/>
</dbReference>
<dbReference type="PANTHER" id="PTHR16305">
    <property type="entry name" value="TESTICULAR SOLUBLE ADENYLYL CYCLASE"/>
    <property type="match status" value="1"/>
</dbReference>
<keyword evidence="1" id="KW-0547">Nucleotide-binding</keyword>
<dbReference type="Gene3D" id="1.25.40.10">
    <property type="entry name" value="Tetratricopeptide repeat domain"/>
    <property type="match status" value="2"/>
</dbReference>
<keyword evidence="6" id="KW-1185">Reference proteome</keyword>
<dbReference type="PRINTS" id="PR00038">
    <property type="entry name" value="HTHLUXR"/>
</dbReference>
<reference evidence="5 6" key="1">
    <citation type="submission" date="2018-10" db="EMBL/GenBank/DDBJ databases">
        <title>Genomic Encyclopedia of Archaeal and Bacterial Type Strains, Phase II (KMG-II): from individual species to whole genera.</title>
        <authorList>
            <person name="Goeker M."/>
        </authorList>
    </citation>
    <scope>NUCLEOTIDE SEQUENCE [LARGE SCALE GENOMIC DNA]</scope>
    <source>
        <strain evidence="5 6">DSM 43383</strain>
    </source>
</reference>
<dbReference type="InterPro" id="IPR036388">
    <property type="entry name" value="WH-like_DNA-bd_sf"/>
</dbReference>
<dbReference type="PANTHER" id="PTHR16305:SF35">
    <property type="entry name" value="TRANSCRIPTIONAL ACTIVATOR DOMAIN"/>
    <property type="match status" value="1"/>
</dbReference>
<feature type="domain" description="HTH luxR-type" evidence="4">
    <location>
        <begin position="933"/>
        <end position="998"/>
    </location>
</feature>
<keyword evidence="2" id="KW-0067">ATP-binding</keyword>
<evidence type="ECO:0000259" key="4">
    <source>
        <dbReference type="PROSITE" id="PS50043"/>
    </source>
</evidence>
<sequence length="1007" mass="107440">MEGRSGHGGVESPDSVPLVGRQDVLHAFEEALDATAADSFRFLALVGEPGAGKTRLLTELLNAADARKLGSLAGRAAEFEQEMPFGAVVDALDDHLEEHIGELSPTTVRLLAPVFPALSTALHDGEHTGLHDGPRPNEAPSHAGPGQGPSPAGAPSDNTPVARYQLYRAVRHLLEQVAAPSGLVLILDDVHWADDATIELLDHLVRHPPRASVLIALAYRPAQASARLAALVQASLQAVGGSRLPVRPLTQDEVTELLGPGVSGTRCRELYKASGGNPFYLEALARTREPLAAGDTEGELPPAVRAALQLELSGLSPEAQLIAQSAAVAADEFTPLLAAAAAQVSEQEALAALDELVARDIVRPRAERFRFRHPLVRHAAYRSAAAGWRLAAHGRIATYLTEIGAPAAVRARHLERSGRVGDRNAIATLVEAARAFATQAPTTAAHWLQSALSLMPTTGAAAEADGTADDPALPSRLELMMELAQVQTVGGHLIEGRETARNVLRMLPPDDYERRARAARLAALMERQLGRPHEARALLLDELRRMPDPRSPAAVPLRMRLIAERMMRIDFRAAQAVLDLMPDNSEDWEPSLKVAVAAVRPMPALAAGRVQDAIRYLEAADRLTNAAPDEHLAEWMDAIAWLCWAETFMGHFHSAADRFQRAVTVARSTGQMYIVTNLMAGLARAHGMLGRLEQAAAAAEEAVEEARLLNSGQQLVFALTQQSLVAGWSGDNGTALRHAEEAIEVGAGVGEWWGSMARYAHATALLGLGRPDEAAEAFERAVSGPLDQRTQLSISEMMAGVEAGRGRADAAERWVRRTEHLIIPGLEAHNALAGLARAHALQSTDAAQAAREALAAADTFEEAGHRIDVGRARLRAGQAHAEAGDRTAARAQLRLAADIFSGCGARALHAQVVREQRRLGVRVPAKGSKGGRNSRLPGGLSKREYEVASLVVEGCTNSQIADRLYVSIRTVETHLSHIFAKFGVSSRVGVVNALTRGTAEPGAPGTD</sequence>
<evidence type="ECO:0000313" key="6">
    <source>
        <dbReference type="Proteomes" id="UP000274601"/>
    </source>
</evidence>
<comment type="caution">
    <text evidence="5">The sequence shown here is derived from an EMBL/GenBank/DDBJ whole genome shotgun (WGS) entry which is preliminary data.</text>
</comment>
<protein>
    <submittedName>
        <fullName evidence="5">Regulatory LuxR family protein</fullName>
    </submittedName>
</protein>
<dbReference type="OrthoDB" id="4500249at2"/>
<dbReference type="GO" id="GO:0004016">
    <property type="term" value="F:adenylate cyclase activity"/>
    <property type="evidence" value="ECO:0007669"/>
    <property type="project" value="TreeGrafter"/>
</dbReference>
<gene>
    <name evidence="5" type="ORF">BZB76_6252</name>
</gene>
<proteinExistence type="predicted"/>